<dbReference type="InterPro" id="IPR045179">
    <property type="entry name" value="YgfZ/GcvT"/>
</dbReference>
<dbReference type="Gene3D" id="2.40.30.160">
    <property type="match status" value="1"/>
</dbReference>
<dbReference type="NCBIfam" id="TIGR03317">
    <property type="entry name" value="ygfZ_signature"/>
    <property type="match status" value="1"/>
</dbReference>
<name>A0A0K0XX09_9GAMM</name>
<dbReference type="OrthoDB" id="9796287at2"/>
<protein>
    <submittedName>
        <fullName evidence="1">Uncharacterized protein</fullName>
    </submittedName>
</protein>
<dbReference type="SUPFAM" id="SSF103025">
    <property type="entry name" value="Folate-binding domain"/>
    <property type="match status" value="1"/>
</dbReference>
<dbReference type="RefSeq" id="WP_049725764.1">
    <property type="nucleotide sequence ID" value="NZ_CP012154.1"/>
</dbReference>
<dbReference type="GO" id="GO:0016226">
    <property type="term" value="P:iron-sulfur cluster assembly"/>
    <property type="evidence" value="ECO:0007669"/>
    <property type="project" value="TreeGrafter"/>
</dbReference>
<dbReference type="InterPro" id="IPR017703">
    <property type="entry name" value="YgfZ/GCV_T_CS"/>
</dbReference>
<accession>A0A0K0XX09</accession>
<evidence type="ECO:0000313" key="1">
    <source>
        <dbReference type="EMBL" id="AKS42182.1"/>
    </source>
</evidence>
<dbReference type="PANTHER" id="PTHR22602:SF0">
    <property type="entry name" value="TRANSFERASE CAF17, MITOCHONDRIAL-RELATED"/>
    <property type="match status" value="1"/>
</dbReference>
<organism evidence="1 2">
    <name type="scientific">Wenzhouxiangella marina</name>
    <dbReference type="NCBI Taxonomy" id="1579979"/>
    <lineage>
        <taxon>Bacteria</taxon>
        <taxon>Pseudomonadati</taxon>
        <taxon>Pseudomonadota</taxon>
        <taxon>Gammaproteobacteria</taxon>
        <taxon>Chromatiales</taxon>
        <taxon>Wenzhouxiangellaceae</taxon>
        <taxon>Wenzhouxiangella</taxon>
    </lineage>
</organism>
<dbReference type="Gene3D" id="3.30.70.1400">
    <property type="entry name" value="Aminomethyltransferase beta-barrel domains"/>
    <property type="match status" value="1"/>
</dbReference>
<gene>
    <name evidence="1" type="ORF">WM2015_1815</name>
</gene>
<dbReference type="Proteomes" id="UP000066624">
    <property type="component" value="Chromosome"/>
</dbReference>
<dbReference type="EMBL" id="CP012154">
    <property type="protein sequence ID" value="AKS42182.1"/>
    <property type="molecule type" value="Genomic_DNA"/>
</dbReference>
<evidence type="ECO:0000313" key="2">
    <source>
        <dbReference type="Proteomes" id="UP000066624"/>
    </source>
</evidence>
<dbReference type="AlphaFoldDB" id="A0A0K0XX09"/>
<dbReference type="KEGG" id="wma:WM2015_1815"/>
<dbReference type="PANTHER" id="PTHR22602">
    <property type="entry name" value="TRANSFERASE CAF17, MITOCHONDRIAL-RELATED"/>
    <property type="match status" value="1"/>
</dbReference>
<sequence>MNDWKSLPSLRGCRIEGKDAIAFCQSQLTGDVPAWPAERWQVTAWCSPKGRVRIIMVAARHENHVEIIIPEAQWSVLSEMQRFTIGRDVRFGPACQVSGCQDSNAQSGTLRQDPSRALRLEDTEATAGSVPETDWLTRWQRADLCLPLPWLDERSSDRFLPQALGLEENEGLSYRKGCYPGQEIVARVHYLGTPPQQLLAVRAELSQGAWPASVSPDSVEIEASDADSTPIHCLSALVDEGRWMGLVVAPRVIEAGQRVVVRAGSEALVAEMARPETLCYHHPQTGS</sequence>
<keyword evidence="2" id="KW-1185">Reference proteome</keyword>
<reference evidence="1 2" key="1">
    <citation type="submission" date="2015-07" db="EMBL/GenBank/DDBJ databases">
        <authorList>
            <person name="Noorani M."/>
        </authorList>
    </citation>
    <scope>NUCLEOTIDE SEQUENCE [LARGE SCALE GENOMIC DNA]</scope>
    <source>
        <strain evidence="1 2">KCTC 42284</strain>
    </source>
</reference>
<dbReference type="PATRIC" id="fig|1579979.3.peg.1858"/>
<dbReference type="STRING" id="1579979.WM2015_1815"/>
<proteinExistence type="predicted"/>